<keyword evidence="5" id="KW-0813">Transport</keyword>
<dbReference type="SMART" id="SM00750">
    <property type="entry name" value="KIND"/>
    <property type="match status" value="1"/>
</dbReference>
<name>A0A224XK81_9HEMI</name>
<dbReference type="GO" id="GO:0005938">
    <property type="term" value="C:cell cortex"/>
    <property type="evidence" value="ECO:0007669"/>
    <property type="project" value="TreeGrafter"/>
</dbReference>
<dbReference type="GO" id="GO:0040038">
    <property type="term" value="P:polar body extrusion after meiotic divisions"/>
    <property type="evidence" value="ECO:0007669"/>
    <property type="project" value="TreeGrafter"/>
</dbReference>
<dbReference type="Pfam" id="PF16474">
    <property type="entry name" value="KIND"/>
    <property type="match status" value="1"/>
</dbReference>
<accession>A0A224XK81</accession>
<feature type="compositionally biased region" description="Polar residues" evidence="14">
    <location>
        <begin position="365"/>
        <end position="379"/>
    </location>
</feature>
<feature type="compositionally biased region" description="Gly residues" evidence="14">
    <location>
        <begin position="430"/>
        <end position="440"/>
    </location>
</feature>
<dbReference type="GO" id="GO:0005886">
    <property type="term" value="C:plasma membrane"/>
    <property type="evidence" value="ECO:0007669"/>
    <property type="project" value="UniProtKB-SubCell"/>
</dbReference>
<evidence type="ECO:0000256" key="2">
    <source>
        <dbReference type="ARBA" id="ARBA00004245"/>
    </source>
</evidence>
<feature type="region of interest" description="Disordered" evidence="14">
    <location>
        <begin position="512"/>
        <end position="536"/>
    </location>
</feature>
<dbReference type="PROSITE" id="PS51377">
    <property type="entry name" value="KIND"/>
    <property type="match status" value="1"/>
</dbReference>
<evidence type="ECO:0000256" key="5">
    <source>
        <dbReference type="ARBA" id="ARBA00022448"/>
    </source>
</evidence>
<comment type="subcellular location">
    <subcellularLocation>
        <location evidence="3">Cell membrane</location>
        <topology evidence="3">Peripheral membrane protein</topology>
        <orientation evidence="3">Cytoplasmic side</orientation>
    </subcellularLocation>
    <subcellularLocation>
        <location evidence="2">Cytoplasm</location>
        <location evidence="2">Cytoskeleton</location>
    </subcellularLocation>
    <subcellularLocation>
        <location evidence="1">Cytoplasmic vesicle membrane</location>
        <topology evidence="1">Peripheral membrane protein</topology>
        <orientation evidence="1">Cytoplasmic side</orientation>
    </subcellularLocation>
</comment>
<dbReference type="EMBL" id="GFTR01008007">
    <property type="protein sequence ID" value="JAW08419.1"/>
    <property type="molecule type" value="Transcribed_RNA"/>
</dbReference>
<keyword evidence="10" id="KW-0472">Membrane</keyword>
<feature type="region of interest" description="Disordered" evidence="14">
    <location>
        <begin position="681"/>
        <end position="727"/>
    </location>
</feature>
<keyword evidence="17" id="KW-0418">Kinase</keyword>
<feature type="region of interest" description="Disordered" evidence="14">
    <location>
        <begin position="418"/>
        <end position="440"/>
    </location>
</feature>
<dbReference type="InterPro" id="IPR011019">
    <property type="entry name" value="KIND_dom"/>
</dbReference>
<evidence type="ECO:0000259" key="16">
    <source>
        <dbReference type="PROSITE" id="PS51377"/>
    </source>
</evidence>
<dbReference type="SUPFAM" id="SSF57903">
    <property type="entry name" value="FYVE/PHD zinc finger"/>
    <property type="match status" value="1"/>
</dbReference>
<keyword evidence="12" id="KW-0206">Cytoskeleton</keyword>
<proteinExistence type="inferred from homology"/>
<dbReference type="InterPro" id="IPR029901">
    <property type="entry name" value="Spire"/>
</dbReference>
<evidence type="ECO:0000256" key="13">
    <source>
        <dbReference type="ARBA" id="ARBA00023329"/>
    </source>
</evidence>
<evidence type="ECO:0000256" key="8">
    <source>
        <dbReference type="ARBA" id="ARBA00022737"/>
    </source>
</evidence>
<dbReference type="PANTHER" id="PTHR21345:SF3">
    <property type="entry name" value="PROTEIN SPIRE"/>
    <property type="match status" value="1"/>
</dbReference>
<evidence type="ECO:0000259" key="15">
    <source>
        <dbReference type="PROSITE" id="PS51082"/>
    </source>
</evidence>
<evidence type="ECO:0000256" key="11">
    <source>
        <dbReference type="ARBA" id="ARBA00023203"/>
    </source>
</evidence>
<dbReference type="Gene3D" id="3.30.40.10">
    <property type="entry name" value="Zinc/RING finger domain, C3HC4 (zinc finger)"/>
    <property type="match status" value="1"/>
</dbReference>
<protein>
    <submittedName>
        <fullName evidence="17">Putative kinase non-catalytic c-lobe domain protein</fullName>
    </submittedName>
</protein>
<organism evidence="17">
    <name type="scientific">Panstrongylus lignarius</name>
    <dbReference type="NCBI Taxonomy" id="156445"/>
    <lineage>
        <taxon>Eukaryota</taxon>
        <taxon>Metazoa</taxon>
        <taxon>Ecdysozoa</taxon>
        <taxon>Arthropoda</taxon>
        <taxon>Hexapoda</taxon>
        <taxon>Insecta</taxon>
        <taxon>Pterygota</taxon>
        <taxon>Neoptera</taxon>
        <taxon>Paraneoptera</taxon>
        <taxon>Hemiptera</taxon>
        <taxon>Heteroptera</taxon>
        <taxon>Panheteroptera</taxon>
        <taxon>Cimicomorpha</taxon>
        <taxon>Reduviidae</taxon>
        <taxon>Triatominae</taxon>
        <taxon>Panstrongylus</taxon>
    </lineage>
</organism>
<evidence type="ECO:0000256" key="3">
    <source>
        <dbReference type="ARBA" id="ARBA00004413"/>
    </source>
</evidence>
<dbReference type="InterPro" id="IPR003124">
    <property type="entry name" value="WH2_dom"/>
</dbReference>
<keyword evidence="11" id="KW-0009">Actin-binding</keyword>
<dbReference type="GO" id="GO:0008017">
    <property type="term" value="F:microtubule binding"/>
    <property type="evidence" value="ECO:0007669"/>
    <property type="project" value="TreeGrafter"/>
</dbReference>
<dbReference type="GO" id="GO:0030659">
    <property type="term" value="C:cytoplasmic vesicle membrane"/>
    <property type="evidence" value="ECO:0007669"/>
    <property type="project" value="UniProtKB-SubCell"/>
</dbReference>
<feature type="region of interest" description="Disordered" evidence="14">
    <location>
        <begin position="149"/>
        <end position="176"/>
    </location>
</feature>
<dbReference type="GO" id="GO:0045010">
    <property type="term" value="P:actin nucleation"/>
    <property type="evidence" value="ECO:0007669"/>
    <property type="project" value="InterPro"/>
</dbReference>
<feature type="domain" description="KIND" evidence="16">
    <location>
        <begin position="20"/>
        <end position="221"/>
    </location>
</feature>
<evidence type="ECO:0000256" key="12">
    <source>
        <dbReference type="ARBA" id="ARBA00023212"/>
    </source>
</evidence>
<dbReference type="GO" id="GO:0036089">
    <property type="term" value="P:cleavage furrow formation"/>
    <property type="evidence" value="ECO:0007669"/>
    <property type="project" value="TreeGrafter"/>
</dbReference>
<evidence type="ECO:0000256" key="9">
    <source>
        <dbReference type="ARBA" id="ARBA00022927"/>
    </source>
</evidence>
<sequence length="785" mass="87266">MEEKSKMKLKKCTLNEDHCVTLADILAAFNAPLSEEHAWAVCYQCAKCFRNAIRNNPDRCKVVYEIDQVLIHKDGHVHPNTIYAGGGTTTARDDAGHCSKNDDIRVGPSEQEVVTGLGLVVFKMLDFGIDEEDERVLSPELRRLIENMTGVDGEGRQHNETDDEGIERDSGEGEEERVPPCFSLALIQQECTVRLGGVPAQEADAHYKAVCRAFVAEALELSTFLEKVGTKQITKVEDLLETLNFTDWASLWVQVIRELRRGVQLKKVCYTRKPIEYELTPYEILMDDIRSRRYKLNKVMVDGRIPHKVKKDAHAIILEFIRSRPPLRKASERKLNPPRERAQTPREILMESIKDGRVKLKPSPVNKNSRETISPVSHYSAPQTEKKLIKVDYSALFSDEEEDEVLEVTKVIDDEDDDDKLEIGENGTSIGVGLGGGGDVEGGGTAAITTTTTTTTTTPTNPWTRTGSLKLSKAEIDHYCDTALQSYDLATQCPSRKASMRRHTVVVCHSGTKGSLSVPQSRPPSRQTDSPTDESLSCTLPEMTWSRTSLQDDLLKSKQWQEECLSLTLEEIVHIRSVLTKAELESLPVEGRVKEDAERRKVCFLCMKTRFGIFGPWGQICKLCKRTVCAKCYSKMRIPTEHFSHVPVAALSPSMLSPSESEDSFPRALVTKLMAGQQSSLASGVGSAPTSPKVSRSAPPSQMSTSLISEGPVSLPPSSPGLTPNDKWKATRAKTLGRQKAEKLKGLQMTVCHDCKTMVLQIIKSSRTTRNNAIRNLTLDLSPVY</sequence>
<dbReference type="GO" id="GO:0051295">
    <property type="term" value="P:establishment of meiotic spindle localization"/>
    <property type="evidence" value="ECO:0007669"/>
    <property type="project" value="TreeGrafter"/>
</dbReference>
<keyword evidence="9" id="KW-0653">Protein transport</keyword>
<keyword evidence="17" id="KW-0808">Transferase</keyword>
<evidence type="ECO:0000256" key="6">
    <source>
        <dbReference type="ARBA" id="ARBA00022475"/>
    </source>
</evidence>
<keyword evidence="6" id="KW-1003">Cell membrane</keyword>
<dbReference type="GO" id="GO:0015031">
    <property type="term" value="P:protein transport"/>
    <property type="evidence" value="ECO:0007669"/>
    <property type="project" value="UniProtKB-KW"/>
</dbReference>
<dbReference type="GO" id="GO:0048193">
    <property type="term" value="P:Golgi vesicle transport"/>
    <property type="evidence" value="ECO:0007669"/>
    <property type="project" value="TreeGrafter"/>
</dbReference>
<dbReference type="CDD" id="cd22068">
    <property type="entry name" value="WH2_DmSpire_r3-like"/>
    <property type="match status" value="1"/>
</dbReference>
<dbReference type="PROSITE" id="PS51082">
    <property type="entry name" value="WH2"/>
    <property type="match status" value="1"/>
</dbReference>
<keyword evidence="7" id="KW-0963">Cytoplasm</keyword>
<dbReference type="GO" id="GO:0016301">
    <property type="term" value="F:kinase activity"/>
    <property type="evidence" value="ECO:0007669"/>
    <property type="project" value="UniProtKB-KW"/>
</dbReference>
<keyword evidence="13" id="KW-0968">Cytoplasmic vesicle</keyword>
<evidence type="ECO:0000256" key="7">
    <source>
        <dbReference type="ARBA" id="ARBA00022490"/>
    </source>
</evidence>
<dbReference type="GO" id="GO:0051639">
    <property type="term" value="P:actin filament network formation"/>
    <property type="evidence" value="ECO:0007669"/>
    <property type="project" value="TreeGrafter"/>
</dbReference>
<evidence type="ECO:0000256" key="1">
    <source>
        <dbReference type="ARBA" id="ARBA00004180"/>
    </source>
</evidence>
<reference evidence="17" key="1">
    <citation type="journal article" date="2018" name="PLoS Negl. Trop. Dis.">
        <title>An insight into the salivary gland and fat body transcriptome of Panstrongylus lignarius (Hemiptera: Heteroptera), the main vector of Chagas disease in Peru.</title>
        <authorList>
            <person name="Nevoa J.C."/>
            <person name="Mendes M.T."/>
            <person name="da Silva M.V."/>
            <person name="Soares S.C."/>
            <person name="Oliveira C.J.F."/>
            <person name="Ribeiro J.M.C."/>
        </authorList>
    </citation>
    <scope>NUCLEOTIDE SEQUENCE</scope>
</reference>
<dbReference type="GO" id="GO:0005856">
    <property type="term" value="C:cytoskeleton"/>
    <property type="evidence" value="ECO:0007669"/>
    <property type="project" value="UniProtKB-SubCell"/>
</dbReference>
<dbReference type="PANTHER" id="PTHR21345">
    <property type="entry name" value="SPIRE"/>
    <property type="match status" value="1"/>
</dbReference>
<evidence type="ECO:0000256" key="10">
    <source>
        <dbReference type="ARBA" id="ARBA00023136"/>
    </source>
</evidence>
<dbReference type="GO" id="GO:0030041">
    <property type="term" value="P:actin filament polymerization"/>
    <property type="evidence" value="ECO:0007669"/>
    <property type="project" value="TreeGrafter"/>
</dbReference>
<dbReference type="Gene3D" id="1.10.510.10">
    <property type="entry name" value="Transferase(Phosphotransferase) domain 1"/>
    <property type="match status" value="1"/>
</dbReference>
<feature type="domain" description="WH2" evidence="15">
    <location>
        <begin position="345"/>
        <end position="363"/>
    </location>
</feature>
<dbReference type="AlphaFoldDB" id="A0A224XK81"/>
<keyword evidence="8" id="KW-0677">Repeat</keyword>
<evidence type="ECO:0000256" key="4">
    <source>
        <dbReference type="ARBA" id="ARBA00010956"/>
    </source>
</evidence>
<evidence type="ECO:0000256" key="14">
    <source>
        <dbReference type="SAM" id="MobiDB-lite"/>
    </source>
</evidence>
<dbReference type="InterPro" id="IPR011011">
    <property type="entry name" value="Znf_FYVE_PHD"/>
</dbReference>
<feature type="region of interest" description="Disordered" evidence="14">
    <location>
        <begin position="359"/>
        <end position="379"/>
    </location>
</feature>
<dbReference type="GO" id="GO:0003779">
    <property type="term" value="F:actin binding"/>
    <property type="evidence" value="ECO:0007669"/>
    <property type="project" value="UniProtKB-KW"/>
</dbReference>
<feature type="compositionally biased region" description="Polar residues" evidence="14">
    <location>
        <begin position="681"/>
        <end position="708"/>
    </location>
</feature>
<evidence type="ECO:0000313" key="17">
    <source>
        <dbReference type="EMBL" id="JAW08419.1"/>
    </source>
</evidence>
<comment type="similarity">
    <text evidence="4">Belongs to the spire family.</text>
</comment>
<dbReference type="InterPro" id="IPR013083">
    <property type="entry name" value="Znf_RING/FYVE/PHD"/>
</dbReference>